<protein>
    <submittedName>
        <fullName evidence="1">Uncharacterized protein</fullName>
    </submittedName>
</protein>
<organism evidence="1">
    <name type="scientific">Siphoviridae sp. ctmTU3</name>
    <dbReference type="NCBI Taxonomy" id="2826453"/>
    <lineage>
        <taxon>Viruses</taxon>
        <taxon>Duplodnaviria</taxon>
        <taxon>Heunggongvirae</taxon>
        <taxon>Uroviricota</taxon>
        <taxon>Caudoviricetes</taxon>
    </lineage>
</organism>
<name>A0A8S5NGV5_9CAUD</name>
<accession>A0A8S5NGV5</accession>
<evidence type="ECO:0000313" key="1">
    <source>
        <dbReference type="EMBL" id="DAD93926.1"/>
    </source>
</evidence>
<reference evidence="1" key="1">
    <citation type="journal article" date="2021" name="Proc. Natl. Acad. Sci. U.S.A.">
        <title>A Catalog of Tens of Thousands of Viruses from Human Metagenomes Reveals Hidden Associations with Chronic Diseases.</title>
        <authorList>
            <person name="Tisza M.J."/>
            <person name="Buck C.B."/>
        </authorList>
    </citation>
    <scope>NUCLEOTIDE SEQUENCE</scope>
    <source>
        <strain evidence="1">CtmTU3</strain>
    </source>
</reference>
<sequence>MRTSYKIKERRIKTKMSKQPFYLCFLLHNYIITDFF</sequence>
<dbReference type="EMBL" id="BK015169">
    <property type="protein sequence ID" value="DAD93926.1"/>
    <property type="molecule type" value="Genomic_DNA"/>
</dbReference>
<proteinExistence type="predicted"/>